<sequence>MLSQTVAAIEAEGCPVFTFAPTTAAAKVLRKEGFGNAATLQSLIISEESQAQIKGGVLLVDEAGMIGVPQMKRLMEVAAAQGARVALIGDGQQHGSVERSDVNVLHILERHAGLAPFTLSDIRRQRDAAYRAAVADLSCGRIAEGFDKLEAIGAFREVEDDAARYGQIAEDYLALAQEGKEVLIVSPTHAEGAAVNDAVRRRLKDAGLIEADEHSLPQWANLNATIAERRQARFYAPGMMVGFVRGCAGFKVGERLTVTGRDEDGYVIAETTNGDAVRLPLTQAECFQVFEERRLNLAVGDLVRLTKNGFGVHGEALVNGTVARVDGFTNNGDITLEDGTIIEHGFGHLTYGYCLTSHASQGRTVDAVLVAQSSLSAGAASPEQVYVSVSRAREEVRIYTDDAEAMKDTLTSGRHAMSATDVLKSGPEAEDPDRPRRIKVYQKMMNVHWRRKRERLRQAAEATRSRSADLIGTLRSTWARLAAPLSLSRPSIHWRPAP</sequence>
<comment type="caution">
    <text evidence="2">The sequence shown here is derived from an EMBL/GenBank/DDBJ whole genome shotgun (WGS) entry which is preliminary data.</text>
</comment>
<dbReference type="Pfam" id="PF13538">
    <property type="entry name" value="UvrD_C_2"/>
    <property type="match status" value="1"/>
</dbReference>
<accession>W4LIS2</accession>
<dbReference type="AlphaFoldDB" id="W4LIS2"/>
<dbReference type="InterPro" id="IPR027417">
    <property type="entry name" value="P-loop_NTPase"/>
</dbReference>
<reference evidence="2 3" key="1">
    <citation type="journal article" date="2014" name="Nature">
        <title>An environmental bacterial taxon with a large and distinct metabolic repertoire.</title>
        <authorList>
            <person name="Wilson M.C."/>
            <person name="Mori T."/>
            <person name="Ruckert C."/>
            <person name="Uria A.R."/>
            <person name="Helf M.J."/>
            <person name="Takada K."/>
            <person name="Gernert C."/>
            <person name="Steffens U.A."/>
            <person name="Heycke N."/>
            <person name="Schmitt S."/>
            <person name="Rinke C."/>
            <person name="Helfrich E.J."/>
            <person name="Brachmann A.O."/>
            <person name="Gurgui C."/>
            <person name="Wakimoto T."/>
            <person name="Kracht M."/>
            <person name="Crusemann M."/>
            <person name="Hentschel U."/>
            <person name="Abe I."/>
            <person name="Matsunaga S."/>
            <person name="Kalinowski J."/>
            <person name="Takeyama H."/>
            <person name="Piel J."/>
        </authorList>
    </citation>
    <scope>NUCLEOTIDE SEQUENCE [LARGE SCALE GENOMIC DNA]</scope>
    <source>
        <strain evidence="3">TSY1</strain>
    </source>
</reference>
<organism evidence="2 3">
    <name type="scientific">Entotheonella factor</name>
    <dbReference type="NCBI Taxonomy" id="1429438"/>
    <lineage>
        <taxon>Bacteria</taxon>
        <taxon>Pseudomonadati</taxon>
        <taxon>Nitrospinota/Tectimicrobiota group</taxon>
        <taxon>Candidatus Tectimicrobiota</taxon>
        <taxon>Candidatus Entotheonellia</taxon>
        <taxon>Candidatus Entotheonellales</taxon>
        <taxon>Candidatus Entotheonellaceae</taxon>
        <taxon>Candidatus Entotheonella</taxon>
    </lineage>
</organism>
<dbReference type="Pfam" id="PF13604">
    <property type="entry name" value="AAA_30"/>
    <property type="match status" value="1"/>
</dbReference>
<dbReference type="Gene3D" id="3.40.50.300">
    <property type="entry name" value="P-loop containing nucleotide triphosphate hydrolases"/>
    <property type="match status" value="2"/>
</dbReference>
<dbReference type="HOGENOM" id="CLU_547125_0_0_7"/>
<evidence type="ECO:0000259" key="1">
    <source>
        <dbReference type="Pfam" id="PF13538"/>
    </source>
</evidence>
<proteinExistence type="predicted"/>
<protein>
    <recommendedName>
        <fullName evidence="1">UvrD-like helicase C-terminal domain-containing protein</fullName>
    </recommendedName>
</protein>
<dbReference type="EMBL" id="AZHW01000688">
    <property type="protein sequence ID" value="ETW97241.1"/>
    <property type="molecule type" value="Genomic_DNA"/>
</dbReference>
<name>W4LIS2_ENTF1</name>
<evidence type="ECO:0000313" key="2">
    <source>
        <dbReference type="EMBL" id="ETW97241.1"/>
    </source>
</evidence>
<feature type="domain" description="UvrD-like helicase C-terminal" evidence="1">
    <location>
        <begin position="351"/>
        <end position="399"/>
    </location>
</feature>
<gene>
    <name evidence="2" type="ORF">ETSY1_23435</name>
</gene>
<dbReference type="SUPFAM" id="SSF52540">
    <property type="entry name" value="P-loop containing nucleoside triphosphate hydrolases"/>
    <property type="match status" value="2"/>
</dbReference>
<evidence type="ECO:0000313" key="3">
    <source>
        <dbReference type="Proteomes" id="UP000019141"/>
    </source>
</evidence>
<dbReference type="Proteomes" id="UP000019141">
    <property type="component" value="Unassembled WGS sequence"/>
</dbReference>
<keyword evidence="3" id="KW-1185">Reference proteome</keyword>
<dbReference type="InterPro" id="IPR027785">
    <property type="entry name" value="UvrD-like_helicase_C"/>
</dbReference>
<dbReference type="CDD" id="cd18809">
    <property type="entry name" value="SF1_C_RecD"/>
    <property type="match status" value="1"/>
</dbReference>